<keyword evidence="5" id="KW-0411">Iron-sulfur</keyword>
<dbReference type="OrthoDB" id="368873at2"/>
<keyword evidence="2" id="KW-0479">Metal-binding</keyword>
<dbReference type="Gene3D" id="3.30.70.20">
    <property type="match status" value="1"/>
</dbReference>
<feature type="domain" description="4Fe-4S ferredoxin-type" evidence="6">
    <location>
        <begin position="37"/>
        <end position="65"/>
    </location>
</feature>
<dbReference type="InterPro" id="IPR017900">
    <property type="entry name" value="4Fe4S_Fe_S_CS"/>
</dbReference>
<dbReference type="CDD" id="cd02143">
    <property type="entry name" value="nitroreductase_FeS-like"/>
    <property type="match status" value="1"/>
</dbReference>
<feature type="domain" description="4Fe-4S ferredoxin-type" evidence="6">
    <location>
        <begin position="7"/>
        <end position="36"/>
    </location>
</feature>
<evidence type="ECO:0000256" key="4">
    <source>
        <dbReference type="ARBA" id="ARBA00023004"/>
    </source>
</evidence>
<evidence type="ECO:0000313" key="10">
    <source>
        <dbReference type="Proteomes" id="UP000190959"/>
    </source>
</evidence>
<dbReference type="InterPro" id="IPR017896">
    <property type="entry name" value="4Fe4S_Fe-S-bd"/>
</dbReference>
<organism evidence="7 9">
    <name type="scientific">Clostridium beijerinckii</name>
    <name type="common">Clostridium MP</name>
    <dbReference type="NCBI Taxonomy" id="1520"/>
    <lineage>
        <taxon>Bacteria</taxon>
        <taxon>Bacillati</taxon>
        <taxon>Bacillota</taxon>
        <taxon>Clostridia</taxon>
        <taxon>Eubacteriales</taxon>
        <taxon>Clostridiaceae</taxon>
        <taxon>Clostridium</taxon>
    </lineage>
</organism>
<evidence type="ECO:0000313" key="8">
    <source>
        <dbReference type="EMBL" id="OOP71746.1"/>
    </source>
</evidence>
<dbReference type="STRING" id="1520.LF65_04057"/>
<reference evidence="7" key="2">
    <citation type="submission" date="2016-02" db="EMBL/GenBank/DDBJ databases">
        <title>Genome sequence of Clostridium beijerinckii strain 59B.</title>
        <authorList>
            <person name="Little G.T."/>
            <person name="Minton N.P."/>
        </authorList>
    </citation>
    <scope>NUCLEOTIDE SEQUENCE</scope>
    <source>
        <strain evidence="7">NCIMB 14988</strain>
    </source>
</reference>
<evidence type="ECO:0000313" key="9">
    <source>
        <dbReference type="Proteomes" id="UP000031866"/>
    </source>
</evidence>
<dbReference type="GO" id="GO:0016491">
    <property type="term" value="F:oxidoreductase activity"/>
    <property type="evidence" value="ECO:0007669"/>
    <property type="project" value="UniProtKB-KW"/>
</dbReference>
<proteinExistence type="inferred from homology"/>
<dbReference type="GO" id="GO:0046872">
    <property type="term" value="F:metal ion binding"/>
    <property type="evidence" value="ECO:0007669"/>
    <property type="project" value="UniProtKB-KW"/>
</dbReference>
<dbReference type="Pfam" id="PF00881">
    <property type="entry name" value="Nitroreductase"/>
    <property type="match status" value="1"/>
</dbReference>
<dbReference type="InterPro" id="IPR029479">
    <property type="entry name" value="Nitroreductase"/>
</dbReference>
<dbReference type="InterPro" id="IPR000415">
    <property type="entry name" value="Nitroreductase-like"/>
</dbReference>
<keyword evidence="4" id="KW-0408">Iron</keyword>
<evidence type="ECO:0000259" key="6">
    <source>
        <dbReference type="PROSITE" id="PS51379"/>
    </source>
</evidence>
<sequence>MEKDNRNLIQVDQSKCTKCGSCSKVCPTGFIGMDENGPKVVGQFCISCGHCVAVCHSAALDNVKTPLANQVELEKTPVLDEDTASRFLRSRRSIREFQNKPVPREKIEQLLNVARFAPTSGNSQGVSYHVIDNPDTLRKITSVAVDWLEEALKHPPYAGSPLEAPFTSHVRHYRETGDDVVLRNAPCLVIPIVHKNSSSMGHDSTLFSLAYAELYATSMGLGSCITGFFDACAAAGYKPLLDILNLPENMKVTGGLMVGFPKYTYKRLVDRSPLQVTWGK</sequence>
<name>A0A0B5QQM8_CLOBE</name>
<dbReference type="SUPFAM" id="SSF55469">
    <property type="entry name" value="FMN-dependent nitroreductase-like"/>
    <property type="match status" value="1"/>
</dbReference>
<accession>A0A0B5QQM8</accession>
<gene>
    <name evidence="8" type="ORF">CBEIBR21_19315</name>
    <name evidence="7" type="ORF">LF65_04057</name>
</gene>
<evidence type="ECO:0000256" key="3">
    <source>
        <dbReference type="ARBA" id="ARBA00023002"/>
    </source>
</evidence>
<dbReference type="Proteomes" id="UP000190959">
    <property type="component" value="Unassembled WGS sequence"/>
</dbReference>
<dbReference type="EMBL" id="CP010086">
    <property type="protein sequence ID" value="AJH00602.1"/>
    <property type="molecule type" value="Genomic_DNA"/>
</dbReference>
<protein>
    <submittedName>
        <fullName evidence="7">Ferredoxin</fullName>
    </submittedName>
</protein>
<evidence type="ECO:0000256" key="1">
    <source>
        <dbReference type="ARBA" id="ARBA00007118"/>
    </source>
</evidence>
<dbReference type="EMBL" id="MWMH01000007">
    <property type="protein sequence ID" value="OOP71746.1"/>
    <property type="molecule type" value="Genomic_DNA"/>
</dbReference>
<dbReference type="PANTHER" id="PTHR43673">
    <property type="entry name" value="NAD(P)H NITROREDUCTASE YDGI-RELATED"/>
    <property type="match status" value="1"/>
</dbReference>
<dbReference type="AlphaFoldDB" id="A0A0B5QQM8"/>
<dbReference type="Pfam" id="PF13237">
    <property type="entry name" value="Fer4_10"/>
    <property type="match status" value="1"/>
</dbReference>
<dbReference type="SUPFAM" id="SSF54862">
    <property type="entry name" value="4Fe-4S ferredoxins"/>
    <property type="match status" value="1"/>
</dbReference>
<evidence type="ECO:0000313" key="7">
    <source>
        <dbReference type="EMBL" id="AJH00602.1"/>
    </source>
</evidence>
<evidence type="ECO:0000256" key="2">
    <source>
        <dbReference type="ARBA" id="ARBA00022723"/>
    </source>
</evidence>
<dbReference type="RefSeq" id="WP_041898465.1">
    <property type="nucleotide sequence ID" value="NZ_CP010086.2"/>
</dbReference>
<dbReference type="Gene3D" id="3.40.109.10">
    <property type="entry name" value="NADH Oxidase"/>
    <property type="match status" value="1"/>
</dbReference>
<evidence type="ECO:0000256" key="5">
    <source>
        <dbReference type="ARBA" id="ARBA00023014"/>
    </source>
</evidence>
<dbReference type="GO" id="GO:0051536">
    <property type="term" value="F:iron-sulfur cluster binding"/>
    <property type="evidence" value="ECO:0007669"/>
    <property type="project" value="UniProtKB-KW"/>
</dbReference>
<dbReference type="KEGG" id="cbei:LF65_04057"/>
<dbReference type="Proteomes" id="UP000031866">
    <property type="component" value="Chromosome"/>
</dbReference>
<reference evidence="9" key="1">
    <citation type="submission" date="2014-12" db="EMBL/GenBank/DDBJ databases">
        <title>Genome sequence of Clostridium beijerinckii strain 59B.</title>
        <authorList>
            <person name="Little G.T."/>
            <person name="Minton N.P."/>
        </authorList>
    </citation>
    <scope>NUCLEOTIDE SEQUENCE [LARGE SCALE GENOMIC DNA]</scope>
    <source>
        <strain evidence="9">59B</strain>
    </source>
</reference>
<reference evidence="8 10" key="3">
    <citation type="submission" date="2017-02" db="EMBL/GenBank/DDBJ databases">
        <title>Genome sequence of Clostridium beijerinckii Br21.</title>
        <authorList>
            <person name="Fonseca B.C."/>
            <person name="Guazzaroni M.E."/>
            <person name="Riano-Pachon D.M."/>
            <person name="Reginatto V."/>
        </authorList>
    </citation>
    <scope>NUCLEOTIDE SEQUENCE [LARGE SCALE GENOMIC DNA]</scope>
    <source>
        <strain evidence="8 10">Br21</strain>
    </source>
</reference>
<dbReference type="PROSITE" id="PS00198">
    <property type="entry name" value="4FE4S_FER_1"/>
    <property type="match status" value="1"/>
</dbReference>
<dbReference type="PANTHER" id="PTHR43673:SF10">
    <property type="entry name" value="NADH DEHYDROGENASE_NAD(P)H NITROREDUCTASE XCC3605-RELATED"/>
    <property type="match status" value="1"/>
</dbReference>
<comment type="similarity">
    <text evidence="1">Belongs to the nitroreductase family.</text>
</comment>
<keyword evidence="3" id="KW-0560">Oxidoreductase</keyword>
<dbReference type="PROSITE" id="PS51379">
    <property type="entry name" value="4FE4S_FER_2"/>
    <property type="match status" value="2"/>
</dbReference>